<feature type="domain" description="Complex 1 LYR protein" evidence="5">
    <location>
        <begin position="8"/>
        <end position="66"/>
    </location>
</feature>
<sequence>MAPSFLQREIIHLYRQCLRECRKKPVATQSHFRYFARTEFDKYKDVRGRDIQTIEHLLRKGRRQLEIYSSPSVKDVQR</sequence>
<reference evidence="6" key="1">
    <citation type="journal article" date="2023" name="Mol. Phylogenet. Evol.">
        <title>Genome-scale phylogeny and comparative genomics of the fungal order Sordariales.</title>
        <authorList>
            <person name="Hensen N."/>
            <person name="Bonometti L."/>
            <person name="Westerberg I."/>
            <person name="Brannstrom I.O."/>
            <person name="Guillou S."/>
            <person name="Cros-Aarteil S."/>
            <person name="Calhoun S."/>
            <person name="Haridas S."/>
            <person name="Kuo A."/>
            <person name="Mondo S."/>
            <person name="Pangilinan J."/>
            <person name="Riley R."/>
            <person name="LaButti K."/>
            <person name="Andreopoulos B."/>
            <person name="Lipzen A."/>
            <person name="Chen C."/>
            <person name="Yan M."/>
            <person name="Daum C."/>
            <person name="Ng V."/>
            <person name="Clum A."/>
            <person name="Steindorff A."/>
            <person name="Ohm R.A."/>
            <person name="Martin F."/>
            <person name="Silar P."/>
            <person name="Natvig D.O."/>
            <person name="Lalanne C."/>
            <person name="Gautier V."/>
            <person name="Ament-Velasquez S.L."/>
            <person name="Kruys A."/>
            <person name="Hutchinson M.I."/>
            <person name="Powell A.J."/>
            <person name="Barry K."/>
            <person name="Miller A.N."/>
            <person name="Grigoriev I.V."/>
            <person name="Debuchy R."/>
            <person name="Gladieux P."/>
            <person name="Hiltunen Thoren M."/>
            <person name="Johannesson H."/>
        </authorList>
    </citation>
    <scope>NUCLEOTIDE SEQUENCE</scope>
    <source>
        <strain evidence="6">CBS 118394</strain>
    </source>
</reference>
<dbReference type="InterPro" id="IPR008011">
    <property type="entry name" value="Complex1_LYR_dom"/>
</dbReference>
<organism evidence="6 7">
    <name type="scientific">Apodospora peruviana</name>
    <dbReference type="NCBI Taxonomy" id="516989"/>
    <lineage>
        <taxon>Eukaryota</taxon>
        <taxon>Fungi</taxon>
        <taxon>Dikarya</taxon>
        <taxon>Ascomycota</taxon>
        <taxon>Pezizomycotina</taxon>
        <taxon>Sordariomycetes</taxon>
        <taxon>Sordariomycetidae</taxon>
        <taxon>Sordariales</taxon>
        <taxon>Lasiosphaeriaceae</taxon>
        <taxon>Apodospora</taxon>
    </lineage>
</organism>
<dbReference type="EMBL" id="JAUEDM010000001">
    <property type="protein sequence ID" value="KAK3329741.1"/>
    <property type="molecule type" value="Genomic_DNA"/>
</dbReference>
<dbReference type="AlphaFoldDB" id="A0AAE0IR27"/>
<accession>A0AAE0IR27</accession>
<dbReference type="Pfam" id="PF05347">
    <property type="entry name" value="Complex1_LYR"/>
    <property type="match status" value="1"/>
</dbReference>
<comment type="similarity">
    <text evidence="4">Belongs to the complex I LYR family. SDHAF1 subfamily.</text>
</comment>
<name>A0AAE0IR27_9PEZI</name>
<keyword evidence="2" id="KW-0496">Mitochondrion</keyword>
<comment type="subcellular location">
    <subcellularLocation>
        <location evidence="1">Mitochondrion matrix</location>
    </subcellularLocation>
</comment>
<evidence type="ECO:0000256" key="4">
    <source>
        <dbReference type="ARBA" id="ARBA00025715"/>
    </source>
</evidence>
<dbReference type="CDD" id="cd20268">
    <property type="entry name" value="Complex1_LYR_SDHAF1_LYRM8"/>
    <property type="match status" value="1"/>
</dbReference>
<keyword evidence="7" id="KW-1185">Reference proteome</keyword>
<dbReference type="PANTHER" id="PTHR13675:SF1">
    <property type="entry name" value="SUCCINATE DEHYDROGENASE ASSEMBLY FACTOR 1, MITOCHONDRIAL"/>
    <property type="match status" value="1"/>
</dbReference>
<evidence type="ECO:0000313" key="7">
    <source>
        <dbReference type="Proteomes" id="UP001283341"/>
    </source>
</evidence>
<dbReference type="PANTHER" id="PTHR13675">
    <property type="entry name" value="LYR MOTIF-CONTAINING PROTEIN 2"/>
    <property type="match status" value="1"/>
</dbReference>
<dbReference type="GO" id="GO:0034553">
    <property type="term" value="P:mitochondrial respiratory chain complex II assembly"/>
    <property type="evidence" value="ECO:0007669"/>
    <property type="project" value="InterPro"/>
</dbReference>
<dbReference type="GO" id="GO:0005759">
    <property type="term" value="C:mitochondrial matrix"/>
    <property type="evidence" value="ECO:0007669"/>
    <property type="project" value="UniProtKB-SubCell"/>
</dbReference>
<keyword evidence="3" id="KW-0143">Chaperone</keyword>
<evidence type="ECO:0000256" key="1">
    <source>
        <dbReference type="ARBA" id="ARBA00004305"/>
    </source>
</evidence>
<dbReference type="InterPro" id="IPR045295">
    <property type="entry name" value="Complex1_LYR_SDHAF1_LYRM8"/>
</dbReference>
<evidence type="ECO:0000259" key="5">
    <source>
        <dbReference type="Pfam" id="PF05347"/>
    </source>
</evidence>
<protein>
    <submittedName>
        <fullName evidence="6">Complex 1 protein-domain-containing protein</fullName>
    </submittedName>
</protein>
<reference evidence="6" key="2">
    <citation type="submission" date="2023-06" db="EMBL/GenBank/DDBJ databases">
        <authorList>
            <consortium name="Lawrence Berkeley National Laboratory"/>
            <person name="Haridas S."/>
            <person name="Hensen N."/>
            <person name="Bonometti L."/>
            <person name="Westerberg I."/>
            <person name="Brannstrom I.O."/>
            <person name="Guillou S."/>
            <person name="Cros-Aarteil S."/>
            <person name="Calhoun S."/>
            <person name="Kuo A."/>
            <person name="Mondo S."/>
            <person name="Pangilinan J."/>
            <person name="Riley R."/>
            <person name="Labutti K."/>
            <person name="Andreopoulos B."/>
            <person name="Lipzen A."/>
            <person name="Chen C."/>
            <person name="Yanf M."/>
            <person name="Daum C."/>
            <person name="Ng V."/>
            <person name="Clum A."/>
            <person name="Steindorff A."/>
            <person name="Ohm R."/>
            <person name="Martin F."/>
            <person name="Silar P."/>
            <person name="Natvig D."/>
            <person name="Lalanne C."/>
            <person name="Gautier V."/>
            <person name="Ament-Velasquez S.L."/>
            <person name="Kruys A."/>
            <person name="Hutchinson M.I."/>
            <person name="Powell A.J."/>
            <person name="Barry K."/>
            <person name="Miller A.N."/>
            <person name="Grigoriev I.V."/>
            <person name="Debuchy R."/>
            <person name="Gladieux P."/>
            <person name="Thoren M.H."/>
            <person name="Johannesson H."/>
        </authorList>
    </citation>
    <scope>NUCLEOTIDE SEQUENCE</scope>
    <source>
        <strain evidence="6">CBS 118394</strain>
    </source>
</reference>
<evidence type="ECO:0000256" key="3">
    <source>
        <dbReference type="ARBA" id="ARBA00023186"/>
    </source>
</evidence>
<comment type="caution">
    <text evidence="6">The sequence shown here is derived from an EMBL/GenBank/DDBJ whole genome shotgun (WGS) entry which is preliminary data.</text>
</comment>
<evidence type="ECO:0000256" key="2">
    <source>
        <dbReference type="ARBA" id="ARBA00023128"/>
    </source>
</evidence>
<dbReference type="Proteomes" id="UP001283341">
    <property type="component" value="Unassembled WGS sequence"/>
</dbReference>
<gene>
    <name evidence="6" type="ORF">B0H66DRAFT_465155</name>
</gene>
<evidence type="ECO:0000313" key="6">
    <source>
        <dbReference type="EMBL" id="KAK3329741.1"/>
    </source>
</evidence>
<proteinExistence type="inferred from homology"/>